<name>A0A0F9RZB4_9ZZZZ</name>
<organism evidence="2">
    <name type="scientific">marine sediment metagenome</name>
    <dbReference type="NCBI Taxonomy" id="412755"/>
    <lineage>
        <taxon>unclassified sequences</taxon>
        <taxon>metagenomes</taxon>
        <taxon>ecological metagenomes</taxon>
    </lineage>
</organism>
<accession>A0A0F9RZB4</accession>
<dbReference type="Pfam" id="PF07963">
    <property type="entry name" value="N_methyl"/>
    <property type="match status" value="1"/>
</dbReference>
<keyword evidence="1" id="KW-0472">Membrane</keyword>
<dbReference type="EMBL" id="LAZR01000646">
    <property type="protein sequence ID" value="KKN61780.1"/>
    <property type="molecule type" value="Genomic_DNA"/>
</dbReference>
<gene>
    <name evidence="2" type="ORF">LCGC14_0518570</name>
</gene>
<evidence type="ECO:0000313" key="2">
    <source>
        <dbReference type="EMBL" id="KKN61780.1"/>
    </source>
</evidence>
<keyword evidence="1" id="KW-1133">Transmembrane helix</keyword>
<evidence type="ECO:0008006" key="3">
    <source>
        <dbReference type="Google" id="ProtNLM"/>
    </source>
</evidence>
<evidence type="ECO:0000256" key="1">
    <source>
        <dbReference type="SAM" id="Phobius"/>
    </source>
</evidence>
<proteinExistence type="predicted"/>
<dbReference type="AlphaFoldDB" id="A0A0F9RZB4"/>
<dbReference type="PROSITE" id="PS00409">
    <property type="entry name" value="PROKAR_NTER_METHYL"/>
    <property type="match status" value="1"/>
</dbReference>
<dbReference type="InterPro" id="IPR012902">
    <property type="entry name" value="N_methyl_site"/>
</dbReference>
<feature type="transmembrane region" description="Helical" evidence="1">
    <location>
        <begin position="21"/>
        <end position="44"/>
    </location>
</feature>
<protein>
    <recommendedName>
        <fullName evidence="3">Prepilin-type N-terminal cleavage/methylation domain-containing protein</fullName>
    </recommendedName>
</protein>
<comment type="caution">
    <text evidence="2">The sequence shown here is derived from an EMBL/GenBank/DDBJ whole genome shotgun (WGS) entry which is preliminary data.</text>
</comment>
<keyword evidence="1" id="KW-0812">Transmembrane</keyword>
<sequence>MMTSKKSRRFKPKKYQPKGITLVEVLVTVTIVSFMILAMLSLYVAGQRYFLHGTAKSDVLRDNRQVLNYVSRDVQEAIQVMPNWDVYTTSTDCLILQVSSIDSNGLIIDIDSQFDYIVYRLNSEYPNRLERIIDANDGVSNRADSSRTIATRVSSFQLSSGGVDLSAVSSFDQVSSVDITLVTTQSQLGRTFQETFKTGVKLRNKSD</sequence>
<reference evidence="2" key="1">
    <citation type="journal article" date="2015" name="Nature">
        <title>Complex archaea that bridge the gap between prokaryotes and eukaryotes.</title>
        <authorList>
            <person name="Spang A."/>
            <person name="Saw J.H."/>
            <person name="Jorgensen S.L."/>
            <person name="Zaremba-Niedzwiedzka K."/>
            <person name="Martijn J."/>
            <person name="Lind A.E."/>
            <person name="van Eijk R."/>
            <person name="Schleper C."/>
            <person name="Guy L."/>
            <person name="Ettema T.J."/>
        </authorList>
    </citation>
    <scope>NUCLEOTIDE SEQUENCE</scope>
</reference>